<organism evidence="3 4">
    <name type="scientific">Streptomyces cacaoi</name>
    <dbReference type="NCBI Taxonomy" id="1898"/>
    <lineage>
        <taxon>Bacteria</taxon>
        <taxon>Bacillati</taxon>
        <taxon>Actinomycetota</taxon>
        <taxon>Actinomycetes</taxon>
        <taxon>Kitasatosporales</taxon>
        <taxon>Streptomycetaceae</taxon>
        <taxon>Streptomyces</taxon>
    </lineage>
</organism>
<dbReference type="Proteomes" id="UP000319210">
    <property type="component" value="Unassembled WGS sequence"/>
</dbReference>
<name>A0A4Y3R0T4_STRCI</name>
<gene>
    <name evidence="3" type="ORF">SCA03_37120</name>
</gene>
<feature type="signal peptide" evidence="2">
    <location>
        <begin position="1"/>
        <end position="21"/>
    </location>
</feature>
<feature type="region of interest" description="Disordered" evidence="1">
    <location>
        <begin position="24"/>
        <end position="99"/>
    </location>
</feature>
<dbReference type="EMBL" id="BJMM01000018">
    <property type="protein sequence ID" value="GEB51161.1"/>
    <property type="molecule type" value="Genomic_DNA"/>
</dbReference>
<evidence type="ECO:0000256" key="2">
    <source>
        <dbReference type="SAM" id="SignalP"/>
    </source>
</evidence>
<dbReference type="PROSITE" id="PS51257">
    <property type="entry name" value="PROKAR_LIPOPROTEIN"/>
    <property type="match status" value="1"/>
</dbReference>
<feature type="chain" id="PRO_5021386139" description="Sensor domain-containing protein" evidence="2">
    <location>
        <begin position="22"/>
        <end position="269"/>
    </location>
</feature>
<dbReference type="RefSeq" id="WP_030882201.1">
    <property type="nucleotide sequence ID" value="NZ_BJMM01000018.1"/>
</dbReference>
<protein>
    <recommendedName>
        <fullName evidence="5">Sensor domain-containing protein</fullName>
    </recommendedName>
</protein>
<dbReference type="OrthoDB" id="4324322at2"/>
<evidence type="ECO:0000256" key="1">
    <source>
        <dbReference type="SAM" id="MobiDB-lite"/>
    </source>
</evidence>
<sequence>MFRTRRTPAAVALVSAVLLLAAGCGDDGGSGDGGEDSPSPSKAAQSPDGSAPKGGPISENQAGRALLAEENLPKGWSVADLDDTTAAGDSPDDLSTRDRDCKQMLDALVGDMDALESPTDASRSFQKSTKGPYLSQKIASFDGNGAQKTLSAFRKAAGKCKKLTTHNNQVSVEFTTSSRKAPKAGDDTAAVRARGTARGGPADGSTLTLDLVLTRVGNSTTGLAGLTAGGKEAKPTKVTDDVAKTAAARLKEAAKGGTPTPTAPADQDD</sequence>
<proteinExistence type="predicted"/>
<reference evidence="3 4" key="1">
    <citation type="submission" date="2019-06" db="EMBL/GenBank/DDBJ databases">
        <title>Whole genome shotgun sequence of Streptomyces cacaoi subsp. cacaoi NBRC 12748.</title>
        <authorList>
            <person name="Hosoyama A."/>
            <person name="Uohara A."/>
            <person name="Ohji S."/>
            <person name="Ichikawa N."/>
        </authorList>
    </citation>
    <scope>NUCLEOTIDE SEQUENCE [LARGE SCALE GENOMIC DNA]</scope>
    <source>
        <strain evidence="3 4">NBRC 12748</strain>
    </source>
</reference>
<evidence type="ECO:0000313" key="4">
    <source>
        <dbReference type="Proteomes" id="UP000319210"/>
    </source>
</evidence>
<dbReference type="AlphaFoldDB" id="A0A4Y3R0T4"/>
<comment type="caution">
    <text evidence="3">The sequence shown here is derived from an EMBL/GenBank/DDBJ whole genome shotgun (WGS) entry which is preliminary data.</text>
</comment>
<feature type="compositionally biased region" description="Low complexity" evidence="1">
    <location>
        <begin position="187"/>
        <end position="196"/>
    </location>
</feature>
<feature type="region of interest" description="Disordered" evidence="1">
    <location>
        <begin position="250"/>
        <end position="269"/>
    </location>
</feature>
<accession>A0A4Y3R0T4</accession>
<keyword evidence="4" id="KW-1185">Reference proteome</keyword>
<evidence type="ECO:0000313" key="3">
    <source>
        <dbReference type="EMBL" id="GEB51161.1"/>
    </source>
</evidence>
<evidence type="ECO:0008006" key="5">
    <source>
        <dbReference type="Google" id="ProtNLM"/>
    </source>
</evidence>
<keyword evidence="2" id="KW-0732">Signal</keyword>
<feature type="region of interest" description="Disordered" evidence="1">
    <location>
        <begin position="176"/>
        <end position="205"/>
    </location>
</feature>